<dbReference type="Proteomes" id="UP000186883">
    <property type="component" value="Unassembled WGS sequence"/>
</dbReference>
<feature type="chain" id="PRO_5010637075" evidence="1">
    <location>
        <begin position="29"/>
        <end position="257"/>
    </location>
</feature>
<dbReference type="EMBL" id="LQCI01000023">
    <property type="protein sequence ID" value="KZB83419.1"/>
    <property type="molecule type" value="Genomic_DNA"/>
</dbReference>
<evidence type="ECO:0000256" key="1">
    <source>
        <dbReference type="SAM" id="SignalP"/>
    </source>
</evidence>
<accession>A0A154MIY5</accession>
<gene>
    <name evidence="3" type="ORF">ATP06_0211050</name>
    <name evidence="2" type="ORF">AVL48_04585</name>
</gene>
<proteinExistence type="predicted"/>
<comment type="caution">
    <text evidence="2">The sequence shown here is derived from an EMBL/GenBank/DDBJ whole genome shotgun (WGS) entry which is preliminary data.</text>
</comment>
<reference evidence="2 4" key="1">
    <citation type="submission" date="2015-12" db="EMBL/GenBank/DDBJ databases">
        <title>Amycolatopsis regifaucium genome sequencing and assembly.</title>
        <authorList>
            <person name="Mayilraj S."/>
        </authorList>
    </citation>
    <scope>NUCLEOTIDE SEQUENCE [LARGE SCALE GENOMIC DNA]</scope>
    <source>
        <strain evidence="2 4">GY080</strain>
    </source>
</reference>
<dbReference type="RefSeq" id="WP_061989240.1">
    <property type="nucleotide sequence ID" value="NZ_FOPQ01000014.1"/>
</dbReference>
<keyword evidence="1" id="KW-0732">Signal</keyword>
<feature type="signal peptide" evidence="1">
    <location>
        <begin position="1"/>
        <end position="28"/>
    </location>
</feature>
<evidence type="ECO:0000313" key="5">
    <source>
        <dbReference type="Proteomes" id="UP000186883"/>
    </source>
</evidence>
<keyword evidence="5" id="KW-1185">Reference proteome</keyword>
<dbReference type="Proteomes" id="UP000076321">
    <property type="component" value="Unassembled WGS sequence"/>
</dbReference>
<dbReference type="AlphaFoldDB" id="A0A154MIY5"/>
<evidence type="ECO:0000313" key="4">
    <source>
        <dbReference type="Proteomes" id="UP000076321"/>
    </source>
</evidence>
<dbReference type="OrthoDB" id="3625704at2"/>
<organism evidence="2 4">
    <name type="scientific">Amycolatopsis regifaucium</name>
    <dbReference type="NCBI Taxonomy" id="546365"/>
    <lineage>
        <taxon>Bacteria</taxon>
        <taxon>Bacillati</taxon>
        <taxon>Actinomycetota</taxon>
        <taxon>Actinomycetes</taxon>
        <taxon>Pseudonocardiales</taxon>
        <taxon>Pseudonocardiaceae</taxon>
        <taxon>Amycolatopsis</taxon>
    </lineage>
</organism>
<name>A0A154MIY5_9PSEU</name>
<dbReference type="EMBL" id="LOBU02000010">
    <property type="protein sequence ID" value="OKA08884.1"/>
    <property type="molecule type" value="Genomic_DNA"/>
</dbReference>
<protein>
    <submittedName>
        <fullName evidence="2">Uncharacterized protein</fullName>
    </submittedName>
</protein>
<evidence type="ECO:0000313" key="3">
    <source>
        <dbReference type="EMBL" id="OKA08884.1"/>
    </source>
</evidence>
<evidence type="ECO:0000313" key="2">
    <source>
        <dbReference type="EMBL" id="KZB83419.1"/>
    </source>
</evidence>
<reference evidence="3 5" key="2">
    <citation type="submission" date="2016-11" db="EMBL/GenBank/DDBJ databases">
        <title>Genome sequencing of Amycolatopsis regifaucium.</title>
        <authorList>
            <person name="Mayilraj S."/>
            <person name="Kaur N."/>
        </authorList>
    </citation>
    <scope>NUCLEOTIDE SEQUENCE [LARGE SCALE GENOMIC DNA]</scope>
    <source>
        <strain evidence="3 5">GY080</strain>
    </source>
</reference>
<sequence>MQNWVKYILQTTLATGSLLMLGTGIASAAENVDPDLPASPLDQFVDPAISGLTEAVRQAQPLQQLDTADEDSLQPAVTAAMTDVPAAIPPTTTPAGPIYPVPMGLLHATPLPAGDIADDLQEVDLHKPLGSELSATELPTLPILSRVEQEQGSLPALKPAVPVHGGFAVPATPVSTTVVTDPLDAGSGTRVTAFHTSAPQVATTSDNPASMPEVPVKRGYAQRADKPISSLPLAENGVLGLAVIEQVTNSVGEILRK</sequence>